<dbReference type="EMBL" id="CP111016">
    <property type="protein sequence ID" value="WAR05778.1"/>
    <property type="molecule type" value="Genomic_DNA"/>
</dbReference>
<reference evidence="1" key="1">
    <citation type="submission" date="2022-11" db="EMBL/GenBank/DDBJ databases">
        <title>Centuries of genome instability and evolution in soft-shell clam transmissible cancer (bioRxiv).</title>
        <authorList>
            <person name="Hart S.F.M."/>
            <person name="Yonemitsu M.A."/>
            <person name="Giersch R.M."/>
            <person name="Beal B.F."/>
            <person name="Arriagada G."/>
            <person name="Davis B.W."/>
            <person name="Ostrander E.A."/>
            <person name="Goff S.P."/>
            <person name="Metzger M.J."/>
        </authorList>
    </citation>
    <scope>NUCLEOTIDE SEQUENCE</scope>
    <source>
        <strain evidence="1">MELC-2E11</strain>
        <tissue evidence="1">Siphon/mantle</tissue>
    </source>
</reference>
<protein>
    <recommendedName>
        <fullName evidence="3">DNA-directed DNA polymerase</fullName>
    </recommendedName>
</protein>
<dbReference type="PANTHER" id="PTHR31511">
    <property type="entry name" value="PROTEIN CBG23764"/>
    <property type="match status" value="1"/>
</dbReference>
<keyword evidence="2" id="KW-1185">Reference proteome</keyword>
<evidence type="ECO:0000313" key="1">
    <source>
        <dbReference type="EMBL" id="WAR05778.1"/>
    </source>
</evidence>
<sequence>MIEKGIRGGVSTIMTRYGKASNKYMGDEFNPKNDSTYLQYLDANNLYGWALSKPLPTTKATNDFEKDFFKLMNNSVFGKTMENIRNRVDIRLVNNETKAVKLSSKPNYKHCTIFDENLVAVHMKKTKIRFDKPVYLGMCILDLSKTLMYDFHYNYIKPNYILDAYGSSGAKLLFTDTDKQLFDTSNFPADHPSGIKSGVNKKVVGMFKDECGGKIMHELVGLRAKLYSYRMYEGNEPLARLKEEKRCKGVKQSVVKKEISFDDYKTCLFSRKEQIRKMNVIRSHGYEILTEEVKKKVLSANDDKQVIQEDGMHTLAYGHWRLGLSDSHARLTVKNLGSEFR</sequence>
<proteinExistence type="predicted"/>
<evidence type="ECO:0008006" key="3">
    <source>
        <dbReference type="Google" id="ProtNLM"/>
    </source>
</evidence>
<dbReference type="PANTHER" id="PTHR31511:SF12">
    <property type="entry name" value="RHO TERMINATION FACTOR N-TERMINAL DOMAIN-CONTAINING PROTEIN"/>
    <property type="match status" value="1"/>
</dbReference>
<accession>A0ABY7E6V7</accession>
<gene>
    <name evidence="1" type="ORF">MAR_021147</name>
</gene>
<dbReference type="SUPFAM" id="SSF56672">
    <property type="entry name" value="DNA/RNA polymerases"/>
    <property type="match status" value="1"/>
</dbReference>
<dbReference type="Proteomes" id="UP001164746">
    <property type="component" value="Chromosome 5"/>
</dbReference>
<name>A0ABY7E6V7_MYAAR</name>
<organism evidence="1 2">
    <name type="scientific">Mya arenaria</name>
    <name type="common">Soft-shell clam</name>
    <dbReference type="NCBI Taxonomy" id="6604"/>
    <lineage>
        <taxon>Eukaryota</taxon>
        <taxon>Metazoa</taxon>
        <taxon>Spiralia</taxon>
        <taxon>Lophotrochozoa</taxon>
        <taxon>Mollusca</taxon>
        <taxon>Bivalvia</taxon>
        <taxon>Autobranchia</taxon>
        <taxon>Heteroconchia</taxon>
        <taxon>Euheterodonta</taxon>
        <taxon>Imparidentia</taxon>
        <taxon>Neoheterodontei</taxon>
        <taxon>Myida</taxon>
        <taxon>Myoidea</taxon>
        <taxon>Myidae</taxon>
        <taxon>Mya</taxon>
    </lineage>
</organism>
<evidence type="ECO:0000313" key="2">
    <source>
        <dbReference type="Proteomes" id="UP001164746"/>
    </source>
</evidence>
<dbReference type="InterPro" id="IPR043502">
    <property type="entry name" value="DNA/RNA_pol_sf"/>
</dbReference>